<gene>
    <name evidence="10" type="ORF">EV653_0678</name>
</gene>
<dbReference type="AlphaFoldDB" id="A0A4R8CHE7"/>
<keyword evidence="5 7" id="KW-1133">Transmembrane helix</keyword>
<protein>
    <submittedName>
        <fullName evidence="10">Peptide/nickel transport system permease protein</fullName>
    </submittedName>
</protein>
<keyword evidence="2 7" id="KW-0813">Transport</keyword>
<proteinExistence type="inferred from homology"/>
<dbReference type="Proteomes" id="UP000295146">
    <property type="component" value="Unassembled WGS sequence"/>
</dbReference>
<evidence type="ECO:0000256" key="4">
    <source>
        <dbReference type="ARBA" id="ARBA00022692"/>
    </source>
</evidence>
<dbReference type="Pfam" id="PF00528">
    <property type="entry name" value="BPD_transp_1"/>
    <property type="match status" value="1"/>
</dbReference>
<keyword evidence="11" id="KW-1185">Reference proteome</keyword>
<evidence type="ECO:0000256" key="8">
    <source>
        <dbReference type="SAM" id="MobiDB-lite"/>
    </source>
</evidence>
<feature type="compositionally biased region" description="Low complexity" evidence="8">
    <location>
        <begin position="19"/>
        <end position="31"/>
    </location>
</feature>
<feature type="domain" description="ABC transmembrane type-1" evidence="9">
    <location>
        <begin position="119"/>
        <end position="310"/>
    </location>
</feature>
<feature type="region of interest" description="Disordered" evidence="8">
    <location>
        <begin position="1"/>
        <end position="32"/>
    </location>
</feature>
<evidence type="ECO:0000256" key="6">
    <source>
        <dbReference type="ARBA" id="ARBA00023136"/>
    </source>
</evidence>
<keyword evidence="6 7" id="KW-0472">Membrane</keyword>
<accession>A0A4R8CHE7</accession>
<dbReference type="InterPro" id="IPR000515">
    <property type="entry name" value="MetI-like"/>
</dbReference>
<comment type="caution">
    <text evidence="10">The sequence shown here is derived from an EMBL/GenBank/DDBJ whole genome shotgun (WGS) entry which is preliminary data.</text>
</comment>
<organism evidence="10 11">
    <name type="scientific">Kribbella pratensis</name>
    <dbReference type="NCBI Taxonomy" id="2512112"/>
    <lineage>
        <taxon>Bacteria</taxon>
        <taxon>Bacillati</taxon>
        <taxon>Actinomycetota</taxon>
        <taxon>Actinomycetes</taxon>
        <taxon>Propionibacteriales</taxon>
        <taxon>Kribbellaceae</taxon>
        <taxon>Kribbella</taxon>
    </lineage>
</organism>
<reference evidence="10 11" key="1">
    <citation type="submission" date="2019-03" db="EMBL/GenBank/DDBJ databases">
        <title>Genomic Encyclopedia of Type Strains, Phase III (KMG-III): the genomes of soil and plant-associated and newly described type strains.</title>
        <authorList>
            <person name="Whitman W."/>
        </authorList>
    </citation>
    <scope>NUCLEOTIDE SEQUENCE [LARGE SCALE GENOMIC DNA]</scope>
    <source>
        <strain evidence="10 11">VKM Ac-2573</strain>
    </source>
</reference>
<dbReference type="PANTHER" id="PTHR43386:SF1">
    <property type="entry name" value="D,D-DIPEPTIDE TRANSPORT SYSTEM PERMEASE PROTEIN DDPC-RELATED"/>
    <property type="match status" value="1"/>
</dbReference>
<evidence type="ECO:0000313" key="10">
    <source>
        <dbReference type="EMBL" id="TDW75544.1"/>
    </source>
</evidence>
<dbReference type="Gene3D" id="1.10.3720.10">
    <property type="entry name" value="MetI-like"/>
    <property type="match status" value="1"/>
</dbReference>
<sequence length="323" mass="33697">MTTTAGGTGAALLEVPEVGPSAPAGGPPTSGRRIPTTITGDKGALACLVFLAIVVLMAVAAPLITKLSGWGPYQFDSAAINSDLGGVPHGSLGGISGSHWFGVEPQNGRDLFARIVYGARVSITISLSATLLTGILGVVLGMLAGFYRGWVDQVISRLMDFLMAFPALIFMIAILSSLPSGNRPVLLVVVISVFGWPYLARVIRGQTMTLANREFVEAARASGAKDTQVVFREILPNLRGSIVVMTTLAIPGFIGTEAGLSFLGVGVSPPTASWGQMIASSVSWYSVDPMFFAIPGAFLFLTVLSLTVLGDKIRTLIDQGEAA</sequence>
<dbReference type="RefSeq" id="WP_238159532.1">
    <property type="nucleotide sequence ID" value="NZ_SODP01000001.1"/>
</dbReference>
<feature type="transmembrane region" description="Helical" evidence="7">
    <location>
        <begin position="158"/>
        <end position="178"/>
    </location>
</feature>
<feature type="transmembrane region" description="Helical" evidence="7">
    <location>
        <begin position="184"/>
        <end position="203"/>
    </location>
</feature>
<feature type="transmembrane region" description="Helical" evidence="7">
    <location>
        <begin position="290"/>
        <end position="309"/>
    </location>
</feature>
<dbReference type="InterPro" id="IPR035906">
    <property type="entry name" value="MetI-like_sf"/>
</dbReference>
<comment type="similarity">
    <text evidence="7">Belongs to the binding-protein-dependent transport system permease family.</text>
</comment>
<evidence type="ECO:0000259" key="9">
    <source>
        <dbReference type="PROSITE" id="PS50928"/>
    </source>
</evidence>
<evidence type="ECO:0000256" key="7">
    <source>
        <dbReference type="RuleBase" id="RU363032"/>
    </source>
</evidence>
<dbReference type="GO" id="GO:0005886">
    <property type="term" value="C:plasma membrane"/>
    <property type="evidence" value="ECO:0007669"/>
    <property type="project" value="UniProtKB-SubCell"/>
</dbReference>
<dbReference type="PROSITE" id="PS50928">
    <property type="entry name" value="ABC_TM1"/>
    <property type="match status" value="1"/>
</dbReference>
<evidence type="ECO:0000256" key="1">
    <source>
        <dbReference type="ARBA" id="ARBA00004651"/>
    </source>
</evidence>
<comment type="subcellular location">
    <subcellularLocation>
        <location evidence="1 7">Cell membrane</location>
        <topology evidence="1 7">Multi-pass membrane protein</topology>
    </subcellularLocation>
</comment>
<feature type="transmembrane region" description="Helical" evidence="7">
    <location>
        <begin position="43"/>
        <end position="64"/>
    </location>
</feature>
<dbReference type="EMBL" id="SODP01000001">
    <property type="protein sequence ID" value="TDW75544.1"/>
    <property type="molecule type" value="Genomic_DNA"/>
</dbReference>
<evidence type="ECO:0000256" key="3">
    <source>
        <dbReference type="ARBA" id="ARBA00022475"/>
    </source>
</evidence>
<keyword evidence="3" id="KW-1003">Cell membrane</keyword>
<feature type="transmembrane region" description="Helical" evidence="7">
    <location>
        <begin position="121"/>
        <end position="146"/>
    </location>
</feature>
<dbReference type="PANTHER" id="PTHR43386">
    <property type="entry name" value="OLIGOPEPTIDE TRANSPORT SYSTEM PERMEASE PROTEIN APPC"/>
    <property type="match status" value="1"/>
</dbReference>
<dbReference type="InterPro" id="IPR050366">
    <property type="entry name" value="BP-dependent_transpt_permease"/>
</dbReference>
<dbReference type="GO" id="GO:0055085">
    <property type="term" value="P:transmembrane transport"/>
    <property type="evidence" value="ECO:0007669"/>
    <property type="project" value="InterPro"/>
</dbReference>
<evidence type="ECO:0000256" key="5">
    <source>
        <dbReference type="ARBA" id="ARBA00022989"/>
    </source>
</evidence>
<evidence type="ECO:0000256" key="2">
    <source>
        <dbReference type="ARBA" id="ARBA00022448"/>
    </source>
</evidence>
<keyword evidence="4 7" id="KW-0812">Transmembrane</keyword>
<dbReference type="SUPFAM" id="SSF161098">
    <property type="entry name" value="MetI-like"/>
    <property type="match status" value="1"/>
</dbReference>
<evidence type="ECO:0000313" key="11">
    <source>
        <dbReference type="Proteomes" id="UP000295146"/>
    </source>
</evidence>
<dbReference type="CDD" id="cd06261">
    <property type="entry name" value="TM_PBP2"/>
    <property type="match status" value="1"/>
</dbReference>
<feature type="transmembrane region" description="Helical" evidence="7">
    <location>
        <begin position="242"/>
        <end position="267"/>
    </location>
</feature>
<name>A0A4R8CHE7_9ACTN</name>